<dbReference type="GO" id="GO:0071933">
    <property type="term" value="F:Arp2/3 complex binding"/>
    <property type="evidence" value="ECO:0007669"/>
    <property type="project" value="TreeGrafter"/>
</dbReference>
<feature type="compositionally biased region" description="Low complexity" evidence="1">
    <location>
        <begin position="490"/>
        <end position="500"/>
    </location>
</feature>
<protein>
    <submittedName>
        <fullName evidence="2">Uncharacterized protein</fullName>
    </submittedName>
</protein>
<dbReference type="Pfam" id="PF09431">
    <property type="entry name" value="SPIN90_LRD"/>
    <property type="match status" value="1"/>
</dbReference>
<dbReference type="InterPro" id="IPR030125">
    <property type="entry name" value="SPIN90/Ldb17"/>
</dbReference>
<dbReference type="PANTHER" id="PTHR13357">
    <property type="entry name" value="SH3 ADAPTER PROTEIN SPIN90 NCK INTERACTING PROTEIN WITH SH3 DOMAIN"/>
    <property type="match status" value="1"/>
</dbReference>
<feature type="region of interest" description="Disordered" evidence="1">
    <location>
        <begin position="412"/>
        <end position="472"/>
    </location>
</feature>
<dbReference type="InterPro" id="IPR018556">
    <property type="entry name" value="SPIN90/Ldb17_LRD"/>
</dbReference>
<gene>
    <name evidence="2" type="ORF">PoMZ_07511</name>
</gene>
<proteinExistence type="predicted"/>
<dbReference type="PANTHER" id="PTHR13357:SF1">
    <property type="entry name" value="NCK-INTERACTING PROTEIN WITH SH3 DOMAIN"/>
    <property type="match status" value="1"/>
</dbReference>
<evidence type="ECO:0000256" key="1">
    <source>
        <dbReference type="SAM" id="MobiDB-lite"/>
    </source>
</evidence>
<dbReference type="GO" id="GO:0006897">
    <property type="term" value="P:endocytosis"/>
    <property type="evidence" value="ECO:0007669"/>
    <property type="project" value="TreeGrafter"/>
</dbReference>
<reference evidence="2 3" key="1">
    <citation type="journal article" date="2019" name="Mol. Biol. Evol.">
        <title>Blast fungal genomes show frequent chromosomal changes, gene gains and losses, and effector gene turnover.</title>
        <authorList>
            <person name="Gomez Luciano L.B."/>
            <person name="Jason Tsai I."/>
            <person name="Chuma I."/>
            <person name="Tosa Y."/>
            <person name="Chen Y.H."/>
            <person name="Li J.Y."/>
            <person name="Li M.Y."/>
            <person name="Jade Lu M.Y."/>
            <person name="Nakayashiki H."/>
            <person name="Li W.H."/>
        </authorList>
    </citation>
    <scope>NUCLEOTIDE SEQUENCE [LARGE SCALE GENOMIC DNA]</scope>
    <source>
        <strain evidence="2">MZ5-1-6</strain>
    </source>
</reference>
<sequence length="537" mass="60263">MADADAGQSGSVPVEGEEQFWQEMENILSAKCSSFESIDDVLRSWLYLVASCRELYLSTEDDVAACSQRLRDSDLFGCNSEYVRTQIIYSLLQEDEAGPLHVIANFLLLDGRSDEVMFRRMIDDGCFPRLVELINGTRDNDRRLHRLLLELVYEMSRIERISSEDLMQVTDEFVQYMFQVIESLSDDVDDPYHYPIIRVLLVLNEQYMVASTMRSNEPPLTNRVIKVLSMRGPDFRTFGENIILLLNRETETSLQLLILKLLYLLFTTKATYEYFYTNDLRVLLDVIIRNLLDLPNESSALRHTYLRVLYPLLAHTQLSNPPHYKREELIRVVRILGGAENAHFAPADDTTLRLVDRVSKVKWLGLEPKELSPVGSGESEVARKLIGISLSESQIGSSVSVSDVAAVMEKPGVQTPSRRADHALGAKKPLMASDANTTKPDEETAKAVTKPKRVRPEVPKHRHGKLLVPAQPVTSSLVNSLCESADESGTDSCTSTTTKTHSNKKVPPKAPPPRRTTRLKQAASAANLRGPETTSVS</sequence>
<dbReference type="AlphaFoldDB" id="A0A4P7NFB5"/>
<dbReference type="GO" id="GO:0051666">
    <property type="term" value="P:actin cortical patch localization"/>
    <property type="evidence" value="ECO:0007669"/>
    <property type="project" value="TreeGrafter"/>
</dbReference>
<dbReference type="Proteomes" id="UP000294847">
    <property type="component" value="Chromosome 4"/>
</dbReference>
<accession>A0A4P7NFB5</accession>
<dbReference type="GO" id="GO:0000147">
    <property type="term" value="P:actin cortical patch assembly"/>
    <property type="evidence" value="ECO:0007669"/>
    <property type="project" value="TreeGrafter"/>
</dbReference>
<evidence type="ECO:0000313" key="2">
    <source>
        <dbReference type="EMBL" id="QBZ60569.1"/>
    </source>
</evidence>
<dbReference type="GO" id="GO:0030479">
    <property type="term" value="C:actin cortical patch"/>
    <property type="evidence" value="ECO:0007669"/>
    <property type="project" value="TreeGrafter"/>
</dbReference>
<dbReference type="EMBL" id="CP034207">
    <property type="protein sequence ID" value="QBZ60569.1"/>
    <property type="molecule type" value="Genomic_DNA"/>
</dbReference>
<name>A0A4P7NFB5_PYROR</name>
<feature type="region of interest" description="Disordered" evidence="1">
    <location>
        <begin position="484"/>
        <end position="537"/>
    </location>
</feature>
<evidence type="ECO:0000313" key="3">
    <source>
        <dbReference type="Proteomes" id="UP000294847"/>
    </source>
</evidence>
<organism evidence="2 3">
    <name type="scientific">Pyricularia oryzae</name>
    <name type="common">Rice blast fungus</name>
    <name type="synonym">Magnaporthe oryzae</name>
    <dbReference type="NCBI Taxonomy" id="318829"/>
    <lineage>
        <taxon>Eukaryota</taxon>
        <taxon>Fungi</taxon>
        <taxon>Dikarya</taxon>
        <taxon>Ascomycota</taxon>
        <taxon>Pezizomycotina</taxon>
        <taxon>Sordariomycetes</taxon>
        <taxon>Sordariomycetidae</taxon>
        <taxon>Magnaporthales</taxon>
        <taxon>Pyriculariaceae</taxon>
        <taxon>Pyricularia</taxon>
    </lineage>
</organism>